<evidence type="ECO:0000256" key="1">
    <source>
        <dbReference type="ARBA" id="ARBA00022490"/>
    </source>
</evidence>
<dbReference type="Pfam" id="PF00590">
    <property type="entry name" value="TP_methylase"/>
    <property type="match status" value="1"/>
</dbReference>
<feature type="domain" description="Tetrapyrrole methylase" evidence="6">
    <location>
        <begin position="1"/>
        <end position="194"/>
    </location>
</feature>
<proteinExistence type="predicted"/>
<keyword evidence="1" id="KW-0963">Cytoplasm</keyword>
<accession>A0A9D1E3P3</accession>
<name>A0A9D1E3P3_9BACT</name>
<dbReference type="GO" id="GO:0006364">
    <property type="term" value="P:rRNA processing"/>
    <property type="evidence" value="ECO:0007669"/>
    <property type="project" value="UniProtKB-KW"/>
</dbReference>
<dbReference type="InterPro" id="IPR008189">
    <property type="entry name" value="rRNA_ssu_MeTfrase_I"/>
</dbReference>
<dbReference type="PANTHER" id="PTHR46111:SF1">
    <property type="entry name" value="RIBOSOMAL RNA SMALL SUBUNIT METHYLTRANSFERASE I"/>
    <property type="match status" value="1"/>
</dbReference>
<dbReference type="AlphaFoldDB" id="A0A9D1E3P3"/>
<dbReference type="InterPro" id="IPR014777">
    <property type="entry name" value="4pyrrole_Mease_sub1"/>
</dbReference>
<dbReference type="EMBL" id="DVHL01000018">
    <property type="protein sequence ID" value="HIR65726.1"/>
    <property type="molecule type" value="Genomic_DNA"/>
</dbReference>
<dbReference type="Gene3D" id="3.40.1010.10">
    <property type="entry name" value="Cobalt-precorrin-4 Transmethylase, Domain 1"/>
    <property type="match status" value="1"/>
</dbReference>
<dbReference type="Proteomes" id="UP000824200">
    <property type="component" value="Unassembled WGS sequence"/>
</dbReference>
<reference evidence="7" key="1">
    <citation type="submission" date="2020-10" db="EMBL/GenBank/DDBJ databases">
        <authorList>
            <person name="Gilroy R."/>
        </authorList>
    </citation>
    <scope>NUCLEOTIDE SEQUENCE</scope>
    <source>
        <strain evidence="7">CHK121-14286</strain>
    </source>
</reference>
<dbReference type="GO" id="GO:0032259">
    <property type="term" value="P:methylation"/>
    <property type="evidence" value="ECO:0007669"/>
    <property type="project" value="UniProtKB-KW"/>
</dbReference>
<dbReference type="GO" id="GO:0008168">
    <property type="term" value="F:methyltransferase activity"/>
    <property type="evidence" value="ECO:0007669"/>
    <property type="project" value="UniProtKB-KW"/>
</dbReference>
<evidence type="ECO:0000256" key="3">
    <source>
        <dbReference type="ARBA" id="ARBA00022603"/>
    </source>
</evidence>
<comment type="caution">
    <text evidence="7">The sequence shown here is derived from an EMBL/GenBank/DDBJ whole genome shotgun (WGS) entry which is preliminary data.</text>
</comment>
<dbReference type="SUPFAM" id="SSF53790">
    <property type="entry name" value="Tetrapyrrole methylase"/>
    <property type="match status" value="1"/>
</dbReference>
<dbReference type="EC" id="2.1.1.198" evidence="7"/>
<dbReference type="NCBIfam" id="TIGR00096">
    <property type="entry name" value="16S rRNA (cytidine(1402)-2'-O)-methyltransferase"/>
    <property type="match status" value="1"/>
</dbReference>
<evidence type="ECO:0000313" key="8">
    <source>
        <dbReference type="Proteomes" id="UP000824200"/>
    </source>
</evidence>
<sequence length="260" mass="29344">MVYFVATPIGNLSEITFRAVQVLKSVSAIFCEDTRHSQILLNNYQISKPLYSYHKFNEKKSLDFVLSFCQKQQDIAVISDAGMPGINDPGNILVNALKENNFPYTVVSGASAFVNAFVMSGYQPPFTYYGFLPEKTSDREALLDGSVGVGIFYLSVHDIKENMRYLCKRLGNRPCCLVKELSKTHEKAVFCHLGDEIDDDKGEFVLVVDRQNEQNPLCKLTVQEHINYYVSGGMTKNDAIKAVAKDRNLPKNEIYRQSLK</sequence>
<dbReference type="Gene3D" id="3.30.950.10">
    <property type="entry name" value="Methyltransferase, Cobalt-precorrin-4 Transmethylase, Domain 2"/>
    <property type="match status" value="1"/>
</dbReference>
<dbReference type="PROSITE" id="PS01296">
    <property type="entry name" value="RSMI"/>
    <property type="match status" value="1"/>
</dbReference>
<keyword evidence="5" id="KW-0949">S-adenosyl-L-methionine</keyword>
<organism evidence="7 8">
    <name type="scientific">Candidatus Fimimonas gallinarum</name>
    <dbReference type="NCBI Taxonomy" id="2840821"/>
    <lineage>
        <taxon>Bacteria</taxon>
        <taxon>Pseudomonadati</taxon>
        <taxon>Myxococcota</taxon>
        <taxon>Myxococcia</taxon>
        <taxon>Myxococcales</taxon>
        <taxon>Cystobacterineae</taxon>
        <taxon>Myxococcaceae</taxon>
        <taxon>Myxococcaceae incertae sedis</taxon>
        <taxon>Candidatus Fimimonas</taxon>
    </lineage>
</organism>
<gene>
    <name evidence="7" type="primary">rsmI</name>
    <name evidence="7" type="ORF">IAC95_02400</name>
</gene>
<keyword evidence="4 7" id="KW-0808">Transferase</keyword>
<dbReference type="CDD" id="cd11648">
    <property type="entry name" value="RsmI"/>
    <property type="match status" value="1"/>
</dbReference>
<dbReference type="InterPro" id="IPR014776">
    <property type="entry name" value="4pyrrole_Mease_sub2"/>
</dbReference>
<protein>
    <submittedName>
        <fullName evidence="7">16S rRNA (Cytidine(1402)-2'-O)-methyltransferase</fullName>
        <ecNumber evidence="7">2.1.1.198</ecNumber>
    </submittedName>
</protein>
<evidence type="ECO:0000256" key="5">
    <source>
        <dbReference type="ARBA" id="ARBA00022691"/>
    </source>
</evidence>
<evidence type="ECO:0000256" key="2">
    <source>
        <dbReference type="ARBA" id="ARBA00022552"/>
    </source>
</evidence>
<dbReference type="InterPro" id="IPR035996">
    <property type="entry name" value="4pyrrol_Methylase_sf"/>
</dbReference>
<dbReference type="PIRSF" id="PIRSF005917">
    <property type="entry name" value="MTase_YraL"/>
    <property type="match status" value="1"/>
</dbReference>
<dbReference type="InterPro" id="IPR018063">
    <property type="entry name" value="SAM_MeTrfase_RsmI_CS"/>
</dbReference>
<evidence type="ECO:0000256" key="4">
    <source>
        <dbReference type="ARBA" id="ARBA00022679"/>
    </source>
</evidence>
<dbReference type="InterPro" id="IPR000878">
    <property type="entry name" value="4pyrrol_Mease"/>
</dbReference>
<evidence type="ECO:0000259" key="6">
    <source>
        <dbReference type="Pfam" id="PF00590"/>
    </source>
</evidence>
<keyword evidence="3 7" id="KW-0489">Methyltransferase</keyword>
<evidence type="ECO:0000313" key="7">
    <source>
        <dbReference type="EMBL" id="HIR65726.1"/>
    </source>
</evidence>
<reference evidence="7" key="2">
    <citation type="journal article" date="2021" name="PeerJ">
        <title>Extensive microbial diversity within the chicken gut microbiome revealed by metagenomics and culture.</title>
        <authorList>
            <person name="Gilroy R."/>
            <person name="Ravi A."/>
            <person name="Getino M."/>
            <person name="Pursley I."/>
            <person name="Horton D.L."/>
            <person name="Alikhan N.F."/>
            <person name="Baker D."/>
            <person name="Gharbi K."/>
            <person name="Hall N."/>
            <person name="Watson M."/>
            <person name="Adriaenssens E.M."/>
            <person name="Foster-Nyarko E."/>
            <person name="Jarju S."/>
            <person name="Secka A."/>
            <person name="Antonio M."/>
            <person name="Oren A."/>
            <person name="Chaudhuri R.R."/>
            <person name="La Ragione R."/>
            <person name="Hildebrand F."/>
            <person name="Pallen M.J."/>
        </authorList>
    </citation>
    <scope>NUCLEOTIDE SEQUENCE</scope>
    <source>
        <strain evidence="7">CHK121-14286</strain>
    </source>
</reference>
<dbReference type="PANTHER" id="PTHR46111">
    <property type="entry name" value="RIBOSOMAL RNA SMALL SUBUNIT METHYLTRANSFERASE I"/>
    <property type="match status" value="1"/>
</dbReference>
<keyword evidence="2" id="KW-0698">rRNA processing</keyword>